<reference evidence="2" key="1">
    <citation type="submission" date="2020-05" db="EMBL/GenBank/DDBJ databases">
        <authorList>
            <person name="Chiriac C."/>
            <person name="Salcher M."/>
            <person name="Ghai R."/>
            <person name="Kavagutti S V."/>
        </authorList>
    </citation>
    <scope>NUCLEOTIDE SEQUENCE</scope>
</reference>
<name>A0A6J7P2W3_9ZZZZ</name>
<dbReference type="EMBL" id="CAFBPB010000027">
    <property type="protein sequence ID" value="CAB4999288.1"/>
    <property type="molecule type" value="Genomic_DNA"/>
</dbReference>
<protein>
    <submittedName>
        <fullName evidence="2">Unannotated protein</fullName>
    </submittedName>
</protein>
<gene>
    <name evidence="2" type="ORF">UFOPK4049_00326</name>
</gene>
<sequence length="197" mass="22093">MRNREIYRPTSAYFLVGTTYLFCALYIGVNWWQEGWRTGVVALAWGAFICALAFAILGYPKITLFDEGISITNPLRTITVGWHEVEEIEARYSMSILVNGKTIHAWAAPAPGRYHGRTVHASEIRGLNFRDTSQLRPGESPRTESGTATQLARIRLEHFRKVGNIVGASQEITTHKKILASIAATLFLSFIITLMHL</sequence>
<keyword evidence="1" id="KW-0472">Membrane</keyword>
<evidence type="ECO:0000256" key="1">
    <source>
        <dbReference type="SAM" id="Phobius"/>
    </source>
</evidence>
<accession>A0A6J7P2W3</accession>
<feature type="transmembrane region" description="Helical" evidence="1">
    <location>
        <begin position="12"/>
        <end position="32"/>
    </location>
</feature>
<proteinExistence type="predicted"/>
<dbReference type="AlphaFoldDB" id="A0A6J7P2W3"/>
<feature type="transmembrane region" description="Helical" evidence="1">
    <location>
        <begin position="178"/>
        <end position="196"/>
    </location>
</feature>
<evidence type="ECO:0000313" key="2">
    <source>
        <dbReference type="EMBL" id="CAB4999288.1"/>
    </source>
</evidence>
<organism evidence="2">
    <name type="scientific">freshwater metagenome</name>
    <dbReference type="NCBI Taxonomy" id="449393"/>
    <lineage>
        <taxon>unclassified sequences</taxon>
        <taxon>metagenomes</taxon>
        <taxon>ecological metagenomes</taxon>
    </lineage>
</organism>
<keyword evidence="1" id="KW-0812">Transmembrane</keyword>
<feature type="transmembrane region" description="Helical" evidence="1">
    <location>
        <begin position="38"/>
        <end position="59"/>
    </location>
</feature>
<keyword evidence="1" id="KW-1133">Transmembrane helix</keyword>